<evidence type="ECO:0000313" key="1">
    <source>
        <dbReference type="EMBL" id="KAK1354800.1"/>
    </source>
</evidence>
<name>A0AAD8GT64_9APIA</name>
<dbReference type="EMBL" id="JAUIZM010000011">
    <property type="protein sequence ID" value="KAK1354800.1"/>
    <property type="molecule type" value="Genomic_DNA"/>
</dbReference>
<keyword evidence="2" id="KW-1185">Reference proteome</keyword>
<organism evidence="1 2">
    <name type="scientific">Heracleum sosnowskyi</name>
    <dbReference type="NCBI Taxonomy" id="360622"/>
    <lineage>
        <taxon>Eukaryota</taxon>
        <taxon>Viridiplantae</taxon>
        <taxon>Streptophyta</taxon>
        <taxon>Embryophyta</taxon>
        <taxon>Tracheophyta</taxon>
        <taxon>Spermatophyta</taxon>
        <taxon>Magnoliopsida</taxon>
        <taxon>eudicotyledons</taxon>
        <taxon>Gunneridae</taxon>
        <taxon>Pentapetalae</taxon>
        <taxon>asterids</taxon>
        <taxon>campanulids</taxon>
        <taxon>Apiales</taxon>
        <taxon>Apiaceae</taxon>
        <taxon>Apioideae</taxon>
        <taxon>apioid superclade</taxon>
        <taxon>Tordylieae</taxon>
        <taxon>Tordyliinae</taxon>
        <taxon>Heracleum</taxon>
    </lineage>
</organism>
<reference evidence="1" key="2">
    <citation type="submission" date="2023-05" db="EMBL/GenBank/DDBJ databases">
        <authorList>
            <person name="Schelkunov M.I."/>
        </authorList>
    </citation>
    <scope>NUCLEOTIDE SEQUENCE</scope>
    <source>
        <strain evidence="1">Hsosn_3</strain>
        <tissue evidence="1">Leaf</tissue>
    </source>
</reference>
<dbReference type="PANTHER" id="PTHR33700:SF26">
    <property type="entry name" value="METHYLTRANSFERASE"/>
    <property type="match status" value="1"/>
</dbReference>
<dbReference type="PANTHER" id="PTHR33700">
    <property type="entry name" value="MYB-LIKE PROTEIN X"/>
    <property type="match status" value="1"/>
</dbReference>
<evidence type="ECO:0000313" key="2">
    <source>
        <dbReference type="Proteomes" id="UP001237642"/>
    </source>
</evidence>
<dbReference type="AlphaFoldDB" id="A0AAD8GT64"/>
<proteinExistence type="predicted"/>
<comment type="caution">
    <text evidence="1">The sequence shown here is derived from an EMBL/GenBank/DDBJ whole genome shotgun (WGS) entry which is preliminary data.</text>
</comment>
<accession>A0AAD8GT64</accession>
<dbReference type="Proteomes" id="UP001237642">
    <property type="component" value="Unassembled WGS sequence"/>
</dbReference>
<gene>
    <name evidence="1" type="ORF">POM88_048056</name>
</gene>
<protein>
    <submittedName>
        <fullName evidence="1">Uncharacterized protein</fullName>
    </submittedName>
</protein>
<reference evidence="1" key="1">
    <citation type="submission" date="2023-02" db="EMBL/GenBank/DDBJ databases">
        <title>Genome of toxic invasive species Heracleum sosnowskyi carries increased number of genes despite the absence of recent whole-genome duplications.</title>
        <authorList>
            <person name="Schelkunov M."/>
            <person name="Shtratnikova V."/>
            <person name="Makarenko M."/>
            <person name="Klepikova A."/>
            <person name="Omelchenko D."/>
            <person name="Novikova G."/>
            <person name="Obukhova E."/>
            <person name="Bogdanov V."/>
            <person name="Penin A."/>
            <person name="Logacheva M."/>
        </authorList>
    </citation>
    <scope>NUCLEOTIDE SEQUENCE</scope>
    <source>
        <strain evidence="1">Hsosn_3</strain>
        <tissue evidence="1">Leaf</tissue>
    </source>
</reference>
<sequence length="391" mass="44469">MTQVDFAGKIEAVVEENMDVEAANGGPGILKFMFHEFPSEWRICYLHLALPYAQNYYVDYRFFTHQVYYLRCLCSTNMTNYQPAGRIQKPRGVRVKQALQFTLILAICIWLLYQIKPSHNDHKNHGLSKWSKLSKEGKTLILGRKGSTTWSSDRSDFVSEGARLLEDNDAIDDSGTENWTTELVLDGEKALMEDDTDEISTGMESGSSLQHHRMVNDTISGHIEMEDGKHSFPDENGIPEELEKDYLKSDFDHLSISSTNVRSKMSESKAIPRQKSKQKNIVAEIKDDGTTADLENDIKIDFDLSTLKIMQVRSKDSDDSQFTFFKAIAIWNPAATKLKQCFNIPCLPKVFNKLEGDFGFGFDSVANDYKIMYIEEQPFLSKQPLLGGLYS</sequence>